<evidence type="ECO:0000313" key="3">
    <source>
        <dbReference type="Proteomes" id="UP001189429"/>
    </source>
</evidence>
<dbReference type="InterPro" id="IPR001372">
    <property type="entry name" value="Dynein_light_chain_typ-1/2"/>
</dbReference>
<comment type="subcellular location">
    <subcellularLocation>
        <location evidence="1">Cytoplasm</location>
        <location evidence="1">Cytoskeleton</location>
    </subcellularLocation>
</comment>
<gene>
    <name evidence="2" type="ORF">PCOR1329_LOCUS52803</name>
</gene>
<dbReference type="InterPro" id="IPR037177">
    <property type="entry name" value="DLC_sf"/>
</dbReference>
<keyword evidence="1" id="KW-0243">Dynein</keyword>
<comment type="similarity">
    <text evidence="1">Belongs to the dynein light chain family.</text>
</comment>
<keyword evidence="1" id="KW-0963">Cytoplasm</keyword>
<proteinExistence type="inferred from homology"/>
<comment type="caution">
    <text evidence="2">The sequence shown here is derived from an EMBL/GenBank/DDBJ whole genome shotgun (WGS) entry which is preliminary data.</text>
</comment>
<evidence type="ECO:0000256" key="1">
    <source>
        <dbReference type="RuleBase" id="RU365010"/>
    </source>
</evidence>
<keyword evidence="3" id="KW-1185">Reference proteome</keyword>
<organism evidence="2 3">
    <name type="scientific">Prorocentrum cordatum</name>
    <dbReference type="NCBI Taxonomy" id="2364126"/>
    <lineage>
        <taxon>Eukaryota</taxon>
        <taxon>Sar</taxon>
        <taxon>Alveolata</taxon>
        <taxon>Dinophyceae</taxon>
        <taxon>Prorocentrales</taxon>
        <taxon>Prorocentraceae</taxon>
        <taxon>Prorocentrum</taxon>
    </lineage>
</organism>
<name>A0ABN9UYK4_9DINO</name>
<dbReference type="Gene3D" id="3.30.740.10">
    <property type="entry name" value="Protein Inhibitor Of Neuronal Nitric Oxide Synthase"/>
    <property type="match status" value="1"/>
</dbReference>
<sequence>MAGKPIPSALLKQMQKATIKHTDMAGEMKTEVLDIITGSIDKHAGSDQGLELAARLIKDTLDRQHGAQWHCAIGKGFSFDVTAQNGTLMYCFYQAEFAILVYKC</sequence>
<dbReference type="PANTHER" id="PTHR11886:SF2">
    <property type="entry name" value="DYNEIN AXONEMAL LIGHT CHAIN 4"/>
    <property type="match status" value="1"/>
</dbReference>
<protein>
    <recommendedName>
        <fullName evidence="1">Dynein light chain</fullName>
    </recommendedName>
</protein>
<keyword evidence="1" id="KW-0505">Motor protein</keyword>
<keyword evidence="1" id="KW-0206">Cytoskeleton</keyword>
<keyword evidence="1" id="KW-0493">Microtubule</keyword>
<dbReference type="PANTHER" id="PTHR11886">
    <property type="entry name" value="DYNEIN LIGHT CHAIN"/>
    <property type="match status" value="1"/>
</dbReference>
<dbReference type="SUPFAM" id="SSF54648">
    <property type="entry name" value="DLC"/>
    <property type="match status" value="1"/>
</dbReference>
<dbReference type="Pfam" id="PF01221">
    <property type="entry name" value="Dynein_light"/>
    <property type="match status" value="1"/>
</dbReference>
<reference evidence="2" key="1">
    <citation type="submission" date="2023-10" db="EMBL/GenBank/DDBJ databases">
        <authorList>
            <person name="Chen Y."/>
            <person name="Shah S."/>
            <person name="Dougan E. K."/>
            <person name="Thang M."/>
            <person name="Chan C."/>
        </authorList>
    </citation>
    <scope>NUCLEOTIDE SEQUENCE [LARGE SCALE GENOMIC DNA]</scope>
</reference>
<evidence type="ECO:0000313" key="2">
    <source>
        <dbReference type="EMBL" id="CAK0865222.1"/>
    </source>
</evidence>
<dbReference type="CDD" id="cd21453">
    <property type="entry name" value="DLC-like_DNAL4"/>
    <property type="match status" value="1"/>
</dbReference>
<dbReference type="Proteomes" id="UP001189429">
    <property type="component" value="Unassembled WGS sequence"/>
</dbReference>
<dbReference type="SMART" id="SM01375">
    <property type="entry name" value="Dynein_light"/>
    <property type="match status" value="1"/>
</dbReference>
<dbReference type="EMBL" id="CAUYUJ010016427">
    <property type="protein sequence ID" value="CAK0865222.1"/>
    <property type="molecule type" value="Genomic_DNA"/>
</dbReference>
<accession>A0ABN9UYK4</accession>